<dbReference type="GO" id="GO:0016747">
    <property type="term" value="F:acyltransferase activity, transferring groups other than amino-acyl groups"/>
    <property type="evidence" value="ECO:0007669"/>
    <property type="project" value="InterPro"/>
</dbReference>
<dbReference type="Gene3D" id="3.40.630.30">
    <property type="match status" value="1"/>
</dbReference>
<protein>
    <submittedName>
        <fullName evidence="2">Acetyltransferase GNAT family protein</fullName>
    </submittedName>
</protein>
<sequence>MIPAPTLHTARLTLRRPDARDWVAFRDFMLSPRGATFGITTEGRAFRQFAAELGHWDIYGHGMWTVTLSGSDAAIGLVGPWTPPDWPETEIGWMIYPASAEGKGYAFEAARAAVDHAYRILRWDTVVSYVAPDNTRSAALAIKLGAVLDASAATPDSCKGYQVFRHPRPDALDKGEAA</sequence>
<dbReference type="Proteomes" id="UP000000692">
    <property type="component" value="Chromosome"/>
</dbReference>
<dbReference type="PANTHER" id="PTHR43792">
    <property type="entry name" value="GNAT FAMILY, PUTATIVE (AFU_ORTHOLOGUE AFUA_3G00765)-RELATED-RELATED"/>
    <property type="match status" value="1"/>
</dbReference>
<dbReference type="InterPro" id="IPR016181">
    <property type="entry name" value="Acyl_CoA_acyltransferase"/>
</dbReference>
<dbReference type="eggNOG" id="COG1670">
    <property type="taxonomic scope" value="Bacteria"/>
</dbReference>
<accession>F9Y7H2</accession>
<dbReference type="Pfam" id="PF13302">
    <property type="entry name" value="Acetyltransf_3"/>
    <property type="match status" value="1"/>
</dbReference>
<dbReference type="InterPro" id="IPR051531">
    <property type="entry name" value="N-acetyltransferase"/>
</dbReference>
<dbReference type="PANTHER" id="PTHR43792:SF1">
    <property type="entry name" value="N-ACETYLTRANSFERASE DOMAIN-CONTAINING PROTEIN"/>
    <property type="match status" value="1"/>
</dbReference>
<dbReference type="InterPro" id="IPR000182">
    <property type="entry name" value="GNAT_dom"/>
</dbReference>
<organism evidence="2 3">
    <name type="scientific">Ketogulonicigenium vulgare (strain WSH-001)</name>
    <dbReference type="NCBI Taxonomy" id="759362"/>
    <lineage>
        <taxon>Bacteria</taxon>
        <taxon>Pseudomonadati</taxon>
        <taxon>Pseudomonadota</taxon>
        <taxon>Alphaproteobacteria</taxon>
        <taxon>Rhodobacterales</taxon>
        <taxon>Roseobacteraceae</taxon>
        <taxon>Ketogulonicigenium</taxon>
    </lineage>
</organism>
<dbReference type="PROSITE" id="PS51186">
    <property type="entry name" value="GNAT"/>
    <property type="match status" value="1"/>
</dbReference>
<evidence type="ECO:0000313" key="3">
    <source>
        <dbReference type="Proteomes" id="UP000000692"/>
    </source>
</evidence>
<dbReference type="PATRIC" id="fig|759362.5.peg.2527"/>
<proteinExistence type="predicted"/>
<keyword evidence="2" id="KW-0808">Transferase</keyword>
<dbReference type="RefSeq" id="WP_013382931.1">
    <property type="nucleotide sequence ID" value="NC_017384.1"/>
</dbReference>
<name>F9Y7H2_KETVW</name>
<feature type="domain" description="N-acetyltransferase" evidence="1">
    <location>
        <begin position="12"/>
        <end position="178"/>
    </location>
</feature>
<reference evidence="2 3" key="1">
    <citation type="journal article" date="2011" name="J. Bacteriol.">
        <title>Complete genome sequence of the industrial strain Ketogulonicigenium vulgare WSH-001.</title>
        <authorList>
            <person name="Liu L."/>
            <person name="Li Y."/>
            <person name="Zhang J."/>
            <person name="Zhou Z."/>
            <person name="Liu J."/>
            <person name="Li X."/>
            <person name="Zhou J."/>
            <person name="Du G."/>
            <person name="Wang L."/>
            <person name="Chen J."/>
        </authorList>
    </citation>
    <scope>NUCLEOTIDE SEQUENCE [LARGE SCALE GENOMIC DNA]</scope>
    <source>
        <strain evidence="2 3">WSH-001</strain>
    </source>
</reference>
<evidence type="ECO:0000259" key="1">
    <source>
        <dbReference type="PROSITE" id="PS51186"/>
    </source>
</evidence>
<keyword evidence="3" id="KW-1185">Reference proteome</keyword>
<dbReference type="KEGG" id="kvl:KVU_2429"/>
<dbReference type="OrthoDB" id="6293260at2"/>
<dbReference type="EMBL" id="CP002018">
    <property type="protein sequence ID" value="AEM42268.1"/>
    <property type="molecule type" value="Genomic_DNA"/>
</dbReference>
<gene>
    <name evidence="2" type="ordered locus">KVU_2429</name>
</gene>
<evidence type="ECO:0000313" key="2">
    <source>
        <dbReference type="EMBL" id="AEM42268.1"/>
    </source>
</evidence>
<dbReference type="SUPFAM" id="SSF55729">
    <property type="entry name" value="Acyl-CoA N-acyltransferases (Nat)"/>
    <property type="match status" value="1"/>
</dbReference>
<dbReference type="HOGENOM" id="CLU_013985_3_1_5"/>
<dbReference type="AlphaFoldDB" id="F9Y7H2"/>